<organism evidence="1 2">
    <name type="scientific">Candidatus Woesebacteria bacterium GW2011_GWA1_41_13b</name>
    <dbReference type="NCBI Taxonomy" id="1618555"/>
    <lineage>
        <taxon>Bacteria</taxon>
        <taxon>Candidatus Woeseibacteriota</taxon>
    </lineage>
</organism>
<evidence type="ECO:0000313" key="1">
    <source>
        <dbReference type="EMBL" id="KKR91276.1"/>
    </source>
</evidence>
<evidence type="ECO:0000313" key="2">
    <source>
        <dbReference type="Proteomes" id="UP000034676"/>
    </source>
</evidence>
<gene>
    <name evidence="1" type="ORF">UU42_C0016G0010</name>
</gene>
<accession>A0A0G0UUT0</accession>
<protein>
    <recommendedName>
        <fullName evidence="3">Gfo/Idh/MocA-like oxidoreductase N-terminal domain-containing protein</fullName>
    </recommendedName>
</protein>
<proteinExistence type="predicted"/>
<dbReference type="SUPFAM" id="SSF51735">
    <property type="entry name" value="NAD(P)-binding Rossmann-fold domains"/>
    <property type="match status" value="1"/>
</dbReference>
<dbReference type="InterPro" id="IPR036291">
    <property type="entry name" value="NAD(P)-bd_dom_sf"/>
</dbReference>
<reference evidence="1 2" key="1">
    <citation type="journal article" date="2015" name="Nature">
        <title>rRNA introns, odd ribosomes, and small enigmatic genomes across a large radiation of phyla.</title>
        <authorList>
            <person name="Brown C.T."/>
            <person name="Hug L.A."/>
            <person name="Thomas B.C."/>
            <person name="Sharon I."/>
            <person name="Castelle C.J."/>
            <person name="Singh A."/>
            <person name="Wilkins M.J."/>
            <person name="Williams K.H."/>
            <person name="Banfield J.F."/>
        </authorList>
    </citation>
    <scope>NUCLEOTIDE SEQUENCE [LARGE SCALE GENOMIC DNA]</scope>
</reference>
<dbReference type="AlphaFoldDB" id="A0A0G0UUT0"/>
<sequence length="469" mass="53663">MKILAKQKIALVGLGPHAKRIYYSFIKKLVENGGVFSVLIELESKKNVVEEFFTGQDIKPNQILYVVDRGQITPSKISEELKKRMDSIIGNKEITHAIIATEPKAHKIYLDYFLKNHIPCLVDKPITAPIGLSYNKSASLKLEQDVKELIKTSNKNKTQTYVQVQRREHPAYIFIFKTLREIVEKYKVPITYFNIYHSDGTWSMPSEFLSRENHPYKYGYGKMMHSGYHFVDLVAWIVETNKLISDKITVETTANLLKPETHYNQINGSKLYKKIFKEDTVSPKSSKFGEIDAYLNFSFYFDKKVKKNNLMTRGNLDLLQSGFSKRSCFAIAKDTYKGNGRVRHEYLNINVGPLCNIQLHSYQANELKKGDLFGVGGEEHLDVYIFKNNDIIGGKPCEIIDFGGQINDQAKKFSGVYLGQNELARYTIFDKFLRNKSSDATIGKQLITNKLLAAVYKSAVQKKKVLTKI</sequence>
<dbReference type="EMBL" id="LCAO01000016">
    <property type="protein sequence ID" value="KKR91276.1"/>
    <property type="molecule type" value="Genomic_DNA"/>
</dbReference>
<dbReference type="PATRIC" id="fig|1618555.3.peg.754"/>
<name>A0A0G0UUT0_9BACT</name>
<evidence type="ECO:0008006" key="3">
    <source>
        <dbReference type="Google" id="ProtNLM"/>
    </source>
</evidence>
<dbReference type="Gene3D" id="3.40.50.720">
    <property type="entry name" value="NAD(P)-binding Rossmann-like Domain"/>
    <property type="match status" value="1"/>
</dbReference>
<comment type="caution">
    <text evidence="1">The sequence shown here is derived from an EMBL/GenBank/DDBJ whole genome shotgun (WGS) entry which is preliminary data.</text>
</comment>
<dbReference type="Proteomes" id="UP000034676">
    <property type="component" value="Unassembled WGS sequence"/>
</dbReference>